<comment type="caution">
    <text evidence="7">The sequence shown here is derived from an EMBL/GenBank/DDBJ whole genome shotgun (WGS) entry which is preliminary data.</text>
</comment>
<comment type="similarity">
    <text evidence="1">Belongs to the ABC transporter superfamily.</text>
</comment>
<dbReference type="PANTHER" id="PTHR43335">
    <property type="entry name" value="ABC TRANSPORTER, ATP-BINDING PROTEIN"/>
    <property type="match status" value="1"/>
</dbReference>
<evidence type="ECO:0000313" key="6">
    <source>
        <dbReference type="EMBL" id="GBU04746.1"/>
    </source>
</evidence>
<proteinExistence type="inferred from homology"/>
<dbReference type="InterPro" id="IPR003593">
    <property type="entry name" value="AAA+_ATPase"/>
</dbReference>
<dbReference type="InterPro" id="IPR027417">
    <property type="entry name" value="P-loop_NTPase"/>
</dbReference>
<gene>
    <name evidence="7" type="ORF">EDD74_1352</name>
    <name evidence="6" type="ORF">FAEUMB_12870</name>
</gene>
<evidence type="ECO:0000313" key="9">
    <source>
        <dbReference type="Proteomes" id="UP000702954"/>
    </source>
</evidence>
<dbReference type="PANTHER" id="PTHR43335:SF8">
    <property type="entry name" value="ABC TRANSPORTER, ATP-BINDING PROTEIN"/>
    <property type="match status" value="1"/>
</dbReference>
<dbReference type="Pfam" id="PF00005">
    <property type="entry name" value="ABC_tran"/>
    <property type="match status" value="1"/>
</dbReference>
<dbReference type="Gene3D" id="3.40.50.300">
    <property type="entry name" value="P-loop containing nucleotide triphosphate hydrolases"/>
    <property type="match status" value="1"/>
</dbReference>
<dbReference type="PROSITE" id="PS50893">
    <property type="entry name" value="ABC_TRANSPORTER_2"/>
    <property type="match status" value="1"/>
</dbReference>
<dbReference type="AlphaFoldDB" id="A0A4R3J8H2"/>
<organism evidence="7 8">
    <name type="scientific">Faecalimonas umbilicata</name>
    <dbReference type="NCBI Taxonomy" id="1912855"/>
    <lineage>
        <taxon>Bacteria</taxon>
        <taxon>Bacillati</taxon>
        <taxon>Bacillota</taxon>
        <taxon>Clostridia</taxon>
        <taxon>Lachnospirales</taxon>
        <taxon>Lachnospiraceae</taxon>
        <taxon>Faecalimonas</taxon>
    </lineage>
</organism>
<dbReference type="RefSeq" id="WP_116441519.1">
    <property type="nucleotide sequence ID" value="NZ_BHEO01000005.1"/>
</dbReference>
<dbReference type="PROSITE" id="PS00211">
    <property type="entry name" value="ABC_TRANSPORTER_1"/>
    <property type="match status" value="1"/>
</dbReference>
<dbReference type="InterPro" id="IPR017871">
    <property type="entry name" value="ABC_transporter-like_CS"/>
</dbReference>
<keyword evidence="2" id="KW-0813">Transport</keyword>
<dbReference type="EMBL" id="BHEO01000005">
    <property type="protein sequence ID" value="GBU04746.1"/>
    <property type="molecule type" value="Genomic_DNA"/>
</dbReference>
<reference evidence="6 9" key="1">
    <citation type="journal article" date="2018" name="Int. J. Syst. Evol. Microbiol.">
        <title>Draft Genome Sequence of Faecalimonas umbilicata JCM 30896T, an Acetate-Producing Bacterium Isolated from Human Feces.</title>
        <authorList>
            <person name="Sakamoto M."/>
            <person name="Ikeyama N."/>
            <person name="Yuki M."/>
            <person name="Ohkuma M."/>
        </authorList>
    </citation>
    <scope>NUCLEOTIDE SEQUENCE [LARGE SCALE GENOMIC DNA]</scope>
    <source>
        <strain evidence="6 9">EGH7</strain>
    </source>
</reference>
<evidence type="ECO:0000256" key="3">
    <source>
        <dbReference type="ARBA" id="ARBA00022741"/>
    </source>
</evidence>
<evidence type="ECO:0000256" key="2">
    <source>
        <dbReference type="ARBA" id="ARBA00022448"/>
    </source>
</evidence>
<sequence>MKDLLSTNGLTKKFGRHKVVNAVNIHIRQGDIYGLIGRNGAGKTTILKMISGLAAPTEGDFSLFGKSGKAAYQYMSRIGTLIEAPGIYPNMSAYENMKLKCIAMGVRKQGVIEELLNTVGLGTVGKKKVKNFSLGMKQRLGIALALVGDPDLVILDEPINGLDPQGIAEVRETLFKLNKEKNITFIISSHILEELSKIATNYGIIHDGVLIKEMTREELLAECSERIELKTDDTGKACTVLENMGIHQYKVVDADTIQIFERLNDGGSITMTLAENGVKTVGITIKNEALEDYYLNLTGGASNV</sequence>
<keyword evidence="4 7" id="KW-0067">ATP-binding</keyword>
<evidence type="ECO:0000313" key="7">
    <source>
        <dbReference type="EMBL" id="TCS61797.1"/>
    </source>
</evidence>
<accession>A0A4R3J8H2</accession>
<protein>
    <submittedName>
        <fullName evidence="7">ABC-2 type transport system ATP-binding protein</fullName>
    </submittedName>
    <submittedName>
        <fullName evidence="6">Bacitracin ABC transporter ATP-binding protein</fullName>
    </submittedName>
</protein>
<dbReference type="SUPFAM" id="SSF52540">
    <property type="entry name" value="P-loop containing nucleoside triphosphate hydrolases"/>
    <property type="match status" value="1"/>
</dbReference>
<dbReference type="GO" id="GO:0005524">
    <property type="term" value="F:ATP binding"/>
    <property type="evidence" value="ECO:0007669"/>
    <property type="project" value="UniProtKB-KW"/>
</dbReference>
<keyword evidence="9" id="KW-1185">Reference proteome</keyword>
<keyword evidence="3" id="KW-0547">Nucleotide-binding</keyword>
<feature type="domain" description="ABC transporter" evidence="5">
    <location>
        <begin position="5"/>
        <end position="232"/>
    </location>
</feature>
<dbReference type="Proteomes" id="UP000294613">
    <property type="component" value="Unassembled WGS sequence"/>
</dbReference>
<evidence type="ECO:0000313" key="8">
    <source>
        <dbReference type="Proteomes" id="UP000294613"/>
    </source>
</evidence>
<dbReference type="CDD" id="cd03268">
    <property type="entry name" value="ABC_BcrA_bacitracin_resist"/>
    <property type="match status" value="1"/>
</dbReference>
<dbReference type="SMART" id="SM00382">
    <property type="entry name" value="AAA"/>
    <property type="match status" value="1"/>
</dbReference>
<reference evidence="7 8" key="2">
    <citation type="submission" date="2019-03" db="EMBL/GenBank/DDBJ databases">
        <title>Genomic Encyclopedia of Type Strains, Phase IV (KMG-IV): sequencing the most valuable type-strain genomes for metagenomic binning, comparative biology and taxonomic classification.</title>
        <authorList>
            <person name="Goeker M."/>
        </authorList>
    </citation>
    <scope>NUCLEOTIDE SEQUENCE [LARGE SCALE GENOMIC DNA]</scope>
    <source>
        <strain evidence="7 8">DSM 103426</strain>
    </source>
</reference>
<evidence type="ECO:0000259" key="5">
    <source>
        <dbReference type="PROSITE" id="PS50893"/>
    </source>
</evidence>
<dbReference type="Proteomes" id="UP000702954">
    <property type="component" value="Unassembled WGS sequence"/>
</dbReference>
<dbReference type="EMBL" id="SLZV01000035">
    <property type="protein sequence ID" value="TCS61797.1"/>
    <property type="molecule type" value="Genomic_DNA"/>
</dbReference>
<evidence type="ECO:0000256" key="1">
    <source>
        <dbReference type="ARBA" id="ARBA00005417"/>
    </source>
</evidence>
<dbReference type="GO" id="GO:0016887">
    <property type="term" value="F:ATP hydrolysis activity"/>
    <property type="evidence" value="ECO:0007669"/>
    <property type="project" value="InterPro"/>
</dbReference>
<name>A0A4R3J8H2_9FIRM</name>
<dbReference type="InterPro" id="IPR003439">
    <property type="entry name" value="ABC_transporter-like_ATP-bd"/>
</dbReference>
<evidence type="ECO:0000256" key="4">
    <source>
        <dbReference type="ARBA" id="ARBA00022840"/>
    </source>
</evidence>